<feature type="domain" description="DUF4130" evidence="1">
    <location>
        <begin position="83"/>
        <end position="243"/>
    </location>
</feature>
<dbReference type="NCBIfam" id="TIGR03915">
    <property type="entry name" value="SAM_7_link_chp"/>
    <property type="match status" value="1"/>
</dbReference>
<dbReference type="EMBL" id="JAFBEE010000009">
    <property type="protein sequence ID" value="MBM7615074.1"/>
    <property type="molecule type" value="Genomic_DNA"/>
</dbReference>
<dbReference type="Pfam" id="PF13566">
    <property type="entry name" value="DUF4130"/>
    <property type="match status" value="1"/>
</dbReference>
<keyword evidence="3" id="KW-1185">Reference proteome</keyword>
<sequence>MMIYLYDGSFEGLLTAIYEAYYLKDSPEKMIAETDFVPNLLDITVTIETNTEKADKVYNSIREKISPRSLRNVYYAFLSEDPEVGSYIYRYLRLGWKMGKRIDEYLLEERVLAVHQLCQKVNKERHRMLGLVRFQQLQGDYYYATIDPDHNILALIAPHFQSRMGDQSWMIRDEKRDIAAVCFKGQWVIREIARGFIPRFDGEESQYQHLWREYFSSISIEERFNPSLQKKNMPKRYWKNLVEK</sequence>
<comment type="caution">
    <text evidence="2">The sequence shown here is derived from an EMBL/GenBank/DDBJ whole genome shotgun (WGS) entry which is preliminary data.</text>
</comment>
<accession>A0ABS2NQ47</accession>
<proteinExistence type="predicted"/>
<dbReference type="InterPro" id="IPR023875">
    <property type="entry name" value="DNA_repair_put"/>
</dbReference>
<dbReference type="InterPro" id="IPR025404">
    <property type="entry name" value="DUF4130"/>
</dbReference>
<protein>
    <submittedName>
        <fullName evidence="2">DNA metabolism protein</fullName>
    </submittedName>
</protein>
<dbReference type="Proteomes" id="UP001314796">
    <property type="component" value="Unassembled WGS sequence"/>
</dbReference>
<dbReference type="RefSeq" id="WP_204401883.1">
    <property type="nucleotide sequence ID" value="NZ_JAFBEE010000009.1"/>
</dbReference>
<evidence type="ECO:0000313" key="3">
    <source>
        <dbReference type="Proteomes" id="UP001314796"/>
    </source>
</evidence>
<organism evidence="2 3">
    <name type="scientific">Alkaliphilus hydrothermalis</name>
    <dbReference type="NCBI Taxonomy" id="1482730"/>
    <lineage>
        <taxon>Bacteria</taxon>
        <taxon>Bacillati</taxon>
        <taxon>Bacillota</taxon>
        <taxon>Clostridia</taxon>
        <taxon>Peptostreptococcales</taxon>
        <taxon>Natronincolaceae</taxon>
        <taxon>Alkaliphilus</taxon>
    </lineage>
</organism>
<evidence type="ECO:0000313" key="2">
    <source>
        <dbReference type="EMBL" id="MBM7615074.1"/>
    </source>
</evidence>
<name>A0ABS2NQ47_9FIRM</name>
<evidence type="ECO:0000259" key="1">
    <source>
        <dbReference type="Pfam" id="PF13566"/>
    </source>
</evidence>
<gene>
    <name evidence="2" type="ORF">JOC73_001636</name>
</gene>
<reference evidence="2 3" key="1">
    <citation type="submission" date="2021-01" db="EMBL/GenBank/DDBJ databases">
        <title>Genomic Encyclopedia of Type Strains, Phase IV (KMG-IV): sequencing the most valuable type-strain genomes for metagenomic binning, comparative biology and taxonomic classification.</title>
        <authorList>
            <person name="Goeker M."/>
        </authorList>
    </citation>
    <scope>NUCLEOTIDE SEQUENCE [LARGE SCALE GENOMIC DNA]</scope>
    <source>
        <strain evidence="2 3">DSM 25890</strain>
    </source>
</reference>